<keyword evidence="2" id="KW-1133">Transmembrane helix</keyword>
<reference evidence="3" key="2">
    <citation type="submission" date="2023-06" db="EMBL/GenBank/DDBJ databases">
        <authorList>
            <consortium name="Lawrence Berkeley National Laboratory"/>
            <person name="Mondo S.J."/>
            <person name="Hensen N."/>
            <person name="Bonometti L."/>
            <person name="Westerberg I."/>
            <person name="Brannstrom I.O."/>
            <person name="Guillou S."/>
            <person name="Cros-Aarteil S."/>
            <person name="Calhoun S."/>
            <person name="Haridas S."/>
            <person name="Kuo A."/>
            <person name="Pangilinan J."/>
            <person name="Riley R."/>
            <person name="Labutti K."/>
            <person name="Andreopoulos B."/>
            <person name="Lipzen A."/>
            <person name="Chen C."/>
            <person name="Yanf M."/>
            <person name="Daum C."/>
            <person name="Ng V."/>
            <person name="Clum A."/>
            <person name="Steindorff A."/>
            <person name="Ohm R."/>
            <person name="Martin F."/>
            <person name="Silar P."/>
            <person name="Natvig D."/>
            <person name="Lalanne C."/>
            <person name="Gautier V."/>
            <person name="Ament-Velasquez S.L."/>
            <person name="Kruys A."/>
            <person name="Hutchinson M.I."/>
            <person name="Powell A.J."/>
            <person name="Barry K."/>
            <person name="Miller A.N."/>
            <person name="Grigoriev I.V."/>
            <person name="Debuchy R."/>
            <person name="Gladieux P."/>
            <person name="Thoren M.H."/>
            <person name="Johannesson H."/>
        </authorList>
    </citation>
    <scope>NUCLEOTIDE SEQUENCE</scope>
    <source>
        <strain evidence="3">CBS 626.80</strain>
    </source>
</reference>
<keyword evidence="2" id="KW-0812">Transmembrane</keyword>
<feature type="region of interest" description="Disordered" evidence="1">
    <location>
        <begin position="60"/>
        <end position="116"/>
    </location>
</feature>
<name>A0AAN6SHC0_9PEZI</name>
<sequence length="283" mass="30951">MSPIPLHLRDFISPSPSPSSPRSTSFTSNPSLPWIIIGIVLGLTILATSTTIIIISYNRRQRQKQNANPTPSQSQLVTPSTTQLQQQQEQSSSLPLGFLRRKSSTPSTSQFEQEELQRASMIRKSYASRSWNSLSLDSQMSLSQLSPTRTVGTLGTYGSPSRVNTLESANTNATDMNATRNNNTRNEEDLDMETPTTPAELRGTTATNEEEGENVTSRLKDDWKAWEARVKLERSVSGELHPVYTGAGAGAETEGGVARTAKVEVPIPSRHPGRVVSTPLNMI</sequence>
<gene>
    <name evidence="3" type="ORF">QBC32DRAFT_338887</name>
</gene>
<evidence type="ECO:0000256" key="1">
    <source>
        <dbReference type="SAM" id="MobiDB-lite"/>
    </source>
</evidence>
<evidence type="ECO:0000256" key="2">
    <source>
        <dbReference type="SAM" id="Phobius"/>
    </source>
</evidence>
<accession>A0AAN6SHC0</accession>
<evidence type="ECO:0000313" key="4">
    <source>
        <dbReference type="Proteomes" id="UP001303222"/>
    </source>
</evidence>
<keyword evidence="2" id="KW-0472">Membrane</keyword>
<dbReference type="EMBL" id="MU859105">
    <property type="protein sequence ID" value="KAK3953449.1"/>
    <property type="molecule type" value="Genomic_DNA"/>
</dbReference>
<organism evidence="3 4">
    <name type="scientific">Pseudoneurospora amorphoporcata</name>
    <dbReference type="NCBI Taxonomy" id="241081"/>
    <lineage>
        <taxon>Eukaryota</taxon>
        <taxon>Fungi</taxon>
        <taxon>Dikarya</taxon>
        <taxon>Ascomycota</taxon>
        <taxon>Pezizomycotina</taxon>
        <taxon>Sordariomycetes</taxon>
        <taxon>Sordariomycetidae</taxon>
        <taxon>Sordariales</taxon>
        <taxon>Sordariaceae</taxon>
        <taxon>Pseudoneurospora</taxon>
    </lineage>
</organism>
<keyword evidence="4" id="KW-1185">Reference proteome</keyword>
<evidence type="ECO:0000313" key="3">
    <source>
        <dbReference type="EMBL" id="KAK3953449.1"/>
    </source>
</evidence>
<comment type="caution">
    <text evidence="3">The sequence shown here is derived from an EMBL/GenBank/DDBJ whole genome shotgun (WGS) entry which is preliminary data.</text>
</comment>
<feature type="compositionally biased region" description="Low complexity" evidence="1">
    <location>
        <begin position="69"/>
        <end position="96"/>
    </location>
</feature>
<feature type="transmembrane region" description="Helical" evidence="2">
    <location>
        <begin position="32"/>
        <end position="55"/>
    </location>
</feature>
<dbReference type="Proteomes" id="UP001303222">
    <property type="component" value="Unassembled WGS sequence"/>
</dbReference>
<feature type="region of interest" description="Disordered" evidence="1">
    <location>
        <begin position="1"/>
        <end position="27"/>
    </location>
</feature>
<feature type="region of interest" description="Disordered" evidence="1">
    <location>
        <begin position="174"/>
        <end position="200"/>
    </location>
</feature>
<dbReference type="AlphaFoldDB" id="A0AAN6SHC0"/>
<protein>
    <submittedName>
        <fullName evidence="3">Uncharacterized protein</fullName>
    </submittedName>
</protein>
<feature type="compositionally biased region" description="Low complexity" evidence="1">
    <location>
        <begin position="174"/>
        <end position="184"/>
    </location>
</feature>
<reference evidence="3" key="1">
    <citation type="journal article" date="2023" name="Mol. Phylogenet. Evol.">
        <title>Genome-scale phylogeny and comparative genomics of the fungal order Sordariales.</title>
        <authorList>
            <person name="Hensen N."/>
            <person name="Bonometti L."/>
            <person name="Westerberg I."/>
            <person name="Brannstrom I.O."/>
            <person name="Guillou S."/>
            <person name="Cros-Aarteil S."/>
            <person name="Calhoun S."/>
            <person name="Haridas S."/>
            <person name="Kuo A."/>
            <person name="Mondo S."/>
            <person name="Pangilinan J."/>
            <person name="Riley R."/>
            <person name="LaButti K."/>
            <person name="Andreopoulos B."/>
            <person name="Lipzen A."/>
            <person name="Chen C."/>
            <person name="Yan M."/>
            <person name="Daum C."/>
            <person name="Ng V."/>
            <person name="Clum A."/>
            <person name="Steindorff A."/>
            <person name="Ohm R.A."/>
            <person name="Martin F."/>
            <person name="Silar P."/>
            <person name="Natvig D.O."/>
            <person name="Lalanne C."/>
            <person name="Gautier V."/>
            <person name="Ament-Velasquez S.L."/>
            <person name="Kruys A."/>
            <person name="Hutchinson M.I."/>
            <person name="Powell A.J."/>
            <person name="Barry K."/>
            <person name="Miller A.N."/>
            <person name="Grigoriev I.V."/>
            <person name="Debuchy R."/>
            <person name="Gladieux P."/>
            <person name="Hiltunen Thoren M."/>
            <person name="Johannesson H."/>
        </authorList>
    </citation>
    <scope>NUCLEOTIDE SEQUENCE</scope>
    <source>
        <strain evidence="3">CBS 626.80</strain>
    </source>
</reference>
<proteinExistence type="predicted"/>